<reference evidence="1" key="1">
    <citation type="journal article" date="2021" name="Proc. Natl. Acad. Sci. U.S.A.">
        <title>A Catalog of Tens of Thousands of Viruses from Human Metagenomes Reveals Hidden Associations with Chronic Diseases.</title>
        <authorList>
            <person name="Tisza M.J."/>
            <person name="Buck C.B."/>
        </authorList>
    </citation>
    <scope>NUCLEOTIDE SEQUENCE</scope>
    <source>
        <strain evidence="1">CtzUB9</strain>
    </source>
</reference>
<name>A0A8S5NY33_9CAUD</name>
<proteinExistence type="predicted"/>
<evidence type="ECO:0000313" key="1">
    <source>
        <dbReference type="EMBL" id="DAD99292.1"/>
    </source>
</evidence>
<organism evidence="1">
    <name type="scientific">Myoviridae sp. ctzUB9</name>
    <dbReference type="NCBI Taxonomy" id="2825213"/>
    <lineage>
        <taxon>Viruses</taxon>
        <taxon>Duplodnaviria</taxon>
        <taxon>Heunggongvirae</taxon>
        <taxon>Uroviricota</taxon>
        <taxon>Caudoviricetes</taxon>
    </lineage>
</organism>
<dbReference type="EMBL" id="BK015279">
    <property type="protein sequence ID" value="DAD99292.1"/>
    <property type="molecule type" value="Genomic_DNA"/>
</dbReference>
<accession>A0A8S5NY33</accession>
<sequence>MNIIKEYSLEIRITRQDGKLGCDITNHDGVLLYGAMPEYSHENDAIYAALHGLATANNFSGCLKEAELP</sequence>
<protein>
    <submittedName>
        <fullName evidence="1">Uncharacterized protein</fullName>
    </submittedName>
</protein>